<reference evidence="2" key="2">
    <citation type="submission" date="2021-04" db="EMBL/GenBank/DDBJ databases">
        <authorList>
            <person name="Gilroy R."/>
        </authorList>
    </citation>
    <scope>NUCLEOTIDE SEQUENCE</scope>
    <source>
        <strain evidence="2">ChiHjej11B10-19426</strain>
    </source>
</reference>
<dbReference type="Proteomes" id="UP000824014">
    <property type="component" value="Unassembled WGS sequence"/>
</dbReference>
<evidence type="ECO:0000313" key="3">
    <source>
        <dbReference type="Proteomes" id="UP000824014"/>
    </source>
</evidence>
<dbReference type="Pfam" id="PF12705">
    <property type="entry name" value="PDDEXK_1"/>
    <property type="match status" value="1"/>
</dbReference>
<dbReference type="Gene3D" id="3.90.320.10">
    <property type="match status" value="1"/>
</dbReference>
<reference evidence="2" key="1">
    <citation type="journal article" date="2021" name="PeerJ">
        <title>Extensive microbial diversity within the chicken gut microbiome revealed by metagenomics and culture.</title>
        <authorList>
            <person name="Gilroy R."/>
            <person name="Ravi A."/>
            <person name="Getino M."/>
            <person name="Pursley I."/>
            <person name="Horton D.L."/>
            <person name="Alikhan N.F."/>
            <person name="Baker D."/>
            <person name="Gharbi K."/>
            <person name="Hall N."/>
            <person name="Watson M."/>
            <person name="Adriaenssens E.M."/>
            <person name="Foster-Nyarko E."/>
            <person name="Jarju S."/>
            <person name="Secka A."/>
            <person name="Antonio M."/>
            <person name="Oren A."/>
            <person name="Chaudhuri R.R."/>
            <person name="La Ragione R."/>
            <person name="Hildebrand F."/>
            <person name="Pallen M.J."/>
        </authorList>
    </citation>
    <scope>NUCLEOTIDE SEQUENCE</scope>
    <source>
        <strain evidence="2">ChiHjej11B10-19426</strain>
    </source>
</reference>
<dbReference type="InterPro" id="IPR011604">
    <property type="entry name" value="PDDEXK-like_dom_sf"/>
</dbReference>
<gene>
    <name evidence="2" type="ORF">H9816_00045</name>
</gene>
<dbReference type="EMBL" id="DXCC01000001">
    <property type="protein sequence ID" value="HIZ14299.1"/>
    <property type="molecule type" value="Genomic_DNA"/>
</dbReference>
<dbReference type="AlphaFoldDB" id="A0A9D2DCE6"/>
<evidence type="ECO:0000259" key="1">
    <source>
        <dbReference type="Pfam" id="PF12705"/>
    </source>
</evidence>
<name>A0A9D2DCE6_9BACT</name>
<dbReference type="InterPro" id="IPR027417">
    <property type="entry name" value="P-loop_NTPase"/>
</dbReference>
<sequence>MNTFLGNVARYLYDRYGDELASLHIVVPNSRTRVFLLDELSRLIDRPVWEPRHATVDDLMRELSGYAPVDRVRAVVELYKIYAVRHAEPFDTFYFWGEMLLGDFDQIDKYRVDADMLFTNLGDLKAIDEGLQYFNEEQRAVVRRFWETFGADTRYSDQKRDFLTVWQSLSGIYHDFRKRLAEQELAYTGMMHREAADRLRRGEASLADGRRVAVVGFNALSECEKILFDHLRDACGAEFFWDCDEYYLKDLHQEAGLFMRDNRVRYPAPIGFANETDSFRRPKRIEAVSVPSGALQCKYATDFLKRLIEQHGGTDWMPDKETAIVLTDENLLVPLLYSLPKYEKNGRPEKRQMKINVTMGYPLRQTLAYSFTDRLLRLQTHTRLKRGETAYHHADVTGLLTHPFVMEREGEAASALNRTILTRSRVYVRESEFPQEGLIGRIFRKYDDWRQVADWTIDILSSVAAPLDREESDKVALTEWKLRREYAGLIADTLRKLNHSLADCGVELDVPVFVSLARRMLQNLRVPYEGEPLQGVQVMGILETRNLDFSNVLILSMNDDNFPGNPAASSSYIPYNLRFGYGLPTPQHHDGVYAYYFYRLLQRAGTISMVYSAKSDESSSGEPSRYIYQLEYESPHTVARVEVGLDVGLSEVEPITVPKGEAAVERLRSYLDGGGATLSPTALNTWLSCPLKFYFRYVAGLKPDDEVAEEIDMPMFGTILHKAMELLYRPLIGLHEPGEAIRRLIGSETVLRCVNEAIGEVYFHGEQVSDDAYEGELLMVHDIVVRYINGNLLPFDSRLRGFTVTALEQPLEAPFVFEAADGTTHSVVFKGLADRIDTLDDSRIRIVDYKTGRPHSDFASVEALFGSVADQRNDAVLQTLLYSYIVRYMQRQGELPGVEVCPTLYYVRMMYTADYAPLINIKNGASVTSYGPHAECFEARLRELLADLFDPARPFLQCEDRKPCEYCDFTAICRRQQSNRQK</sequence>
<proteinExistence type="predicted"/>
<comment type="caution">
    <text evidence="2">The sequence shown here is derived from an EMBL/GenBank/DDBJ whole genome shotgun (WGS) entry which is preliminary data.</text>
</comment>
<dbReference type="SUPFAM" id="SSF52980">
    <property type="entry name" value="Restriction endonuclease-like"/>
    <property type="match status" value="1"/>
</dbReference>
<dbReference type="InterPro" id="IPR011335">
    <property type="entry name" value="Restrct_endonuc-II-like"/>
</dbReference>
<feature type="domain" description="PD-(D/E)XK endonuclease-like" evidence="1">
    <location>
        <begin position="677"/>
        <end position="974"/>
    </location>
</feature>
<evidence type="ECO:0000313" key="2">
    <source>
        <dbReference type="EMBL" id="HIZ14299.1"/>
    </source>
</evidence>
<accession>A0A9D2DCE6</accession>
<organism evidence="2 3">
    <name type="scientific">Candidatus Tidjanibacter faecipullorum</name>
    <dbReference type="NCBI Taxonomy" id="2838766"/>
    <lineage>
        <taxon>Bacteria</taxon>
        <taxon>Pseudomonadati</taxon>
        <taxon>Bacteroidota</taxon>
        <taxon>Bacteroidia</taxon>
        <taxon>Bacteroidales</taxon>
        <taxon>Rikenellaceae</taxon>
        <taxon>Tidjanibacter</taxon>
    </lineage>
</organism>
<protein>
    <submittedName>
        <fullName evidence="2">PD-(D/E)XK nuclease family protein</fullName>
    </submittedName>
</protein>
<dbReference type="SUPFAM" id="SSF52540">
    <property type="entry name" value="P-loop containing nucleoside triphosphate hydrolases"/>
    <property type="match status" value="1"/>
</dbReference>
<dbReference type="InterPro" id="IPR038726">
    <property type="entry name" value="PDDEXK_AddAB-type"/>
</dbReference>